<dbReference type="Pfam" id="PF21783">
    <property type="entry name" value="YNCE"/>
    <property type="match status" value="1"/>
</dbReference>
<organism evidence="4 5">
    <name type="scientific">Bordetella genomosp. 9</name>
    <dbReference type="NCBI Taxonomy" id="1416803"/>
    <lineage>
        <taxon>Bacteria</taxon>
        <taxon>Pseudomonadati</taxon>
        <taxon>Pseudomonadota</taxon>
        <taxon>Betaproteobacteria</taxon>
        <taxon>Burkholderiales</taxon>
        <taxon>Alcaligenaceae</taxon>
        <taxon>Bordetella</taxon>
    </lineage>
</organism>
<dbReference type="NCBIfam" id="TIGR02276">
    <property type="entry name" value="beta_rpt_yvtn"/>
    <property type="match status" value="1"/>
</dbReference>
<dbReference type="InterPro" id="IPR051200">
    <property type="entry name" value="Host-pathogen_enzymatic-act"/>
</dbReference>
<dbReference type="Proteomes" id="UP000194139">
    <property type="component" value="Chromosome"/>
</dbReference>
<feature type="signal peptide" evidence="2">
    <location>
        <begin position="1"/>
        <end position="39"/>
    </location>
</feature>
<dbReference type="InterPro" id="IPR011964">
    <property type="entry name" value="YVTN_b-propeller_repeat"/>
</dbReference>
<dbReference type="InterPro" id="IPR015943">
    <property type="entry name" value="WD40/YVTN_repeat-like_dom_sf"/>
</dbReference>
<evidence type="ECO:0000313" key="4">
    <source>
        <dbReference type="EMBL" id="ARP88527.1"/>
    </source>
</evidence>
<name>A0A1W6Z596_9BORD</name>
<keyword evidence="1 2" id="KW-0732">Signal</keyword>
<evidence type="ECO:0000313" key="5">
    <source>
        <dbReference type="Proteomes" id="UP000194139"/>
    </source>
</evidence>
<keyword evidence="5" id="KW-1185">Reference proteome</keyword>
<protein>
    <recommendedName>
        <fullName evidence="3">YNCE-like beta-propeller domain-containing protein</fullName>
    </recommendedName>
</protein>
<reference evidence="4 5" key="1">
    <citation type="submission" date="2017-05" db="EMBL/GenBank/DDBJ databases">
        <title>Complete and WGS of Bordetella genogroups.</title>
        <authorList>
            <person name="Spilker T."/>
            <person name="LiPuma J."/>
        </authorList>
    </citation>
    <scope>NUCLEOTIDE SEQUENCE [LARGE SCALE GENOMIC DNA]</scope>
    <source>
        <strain evidence="4 5">AU17164</strain>
    </source>
</reference>
<dbReference type="InterPro" id="IPR011045">
    <property type="entry name" value="N2O_reductase_N"/>
</dbReference>
<dbReference type="PANTHER" id="PTHR47197">
    <property type="entry name" value="PROTEIN NIRF"/>
    <property type="match status" value="1"/>
</dbReference>
<feature type="chain" id="PRO_5013230118" description="YNCE-like beta-propeller domain-containing protein" evidence="2">
    <location>
        <begin position="40"/>
        <end position="354"/>
    </location>
</feature>
<dbReference type="PANTHER" id="PTHR47197:SF3">
    <property type="entry name" value="DIHYDRO-HEME D1 DEHYDROGENASE"/>
    <property type="match status" value="1"/>
</dbReference>
<dbReference type="InterPro" id="IPR048433">
    <property type="entry name" value="YNCE-like_beta-prop"/>
</dbReference>
<gene>
    <name evidence="4" type="ORF">CAL13_04465</name>
</gene>
<dbReference type="AlphaFoldDB" id="A0A1W6Z596"/>
<evidence type="ECO:0000256" key="1">
    <source>
        <dbReference type="ARBA" id="ARBA00022729"/>
    </source>
</evidence>
<feature type="domain" description="YNCE-like beta-propeller" evidence="3">
    <location>
        <begin position="23"/>
        <end position="351"/>
    </location>
</feature>
<evidence type="ECO:0000259" key="3">
    <source>
        <dbReference type="Pfam" id="PF21783"/>
    </source>
</evidence>
<proteinExistence type="predicted"/>
<evidence type="ECO:0000256" key="2">
    <source>
        <dbReference type="SAM" id="SignalP"/>
    </source>
</evidence>
<dbReference type="SUPFAM" id="SSF50974">
    <property type="entry name" value="Nitrous oxide reductase, N-terminal domain"/>
    <property type="match status" value="1"/>
</dbReference>
<sequence length="354" mass="38796">MSKFRALFSDTERSHLKLKPFAAGALIAACLAFLSSAHAEGQTAVSKHSGPIFVLNSLDASISVIDPATYKELRRIPTGKEPHHLYFSPDQKSLIVANSVGDSLTLVDPRTGQVQRTLSGIVDPYQLRFSPDMKYFVTAANRLDHIDIYQYVPRAEGFDLKLLKRVPAGKTPSHIGIDSKSTTAYVSLQDSDEVIAIDLATQNVRWKLPVGKTPADVYIVPGDKVMLVALTGDEYVEAYDISGATPKLITRLKTNKGAHAFRSQGDGQHIFVSNRAANTISRIDFKALKVVAEYPAPGGPDCMDLMADGKTLLVTSRWARKLSVIDIDKKEVVRQVSVGRSPHGVWTLDHVSMR</sequence>
<dbReference type="EMBL" id="CP021109">
    <property type="protein sequence ID" value="ARP88527.1"/>
    <property type="molecule type" value="Genomic_DNA"/>
</dbReference>
<dbReference type="PROSITE" id="PS51257">
    <property type="entry name" value="PROKAR_LIPOPROTEIN"/>
    <property type="match status" value="1"/>
</dbReference>
<dbReference type="Gene3D" id="2.130.10.10">
    <property type="entry name" value="YVTN repeat-like/Quinoprotein amine dehydrogenase"/>
    <property type="match status" value="2"/>
</dbReference>
<accession>A0A1W6Z596</accession>